<dbReference type="AlphaFoldDB" id="A0A1I0N3A6"/>
<dbReference type="Pfam" id="PF24336">
    <property type="entry name" value="DUF7504"/>
    <property type="match status" value="1"/>
</dbReference>
<dbReference type="EMBL" id="FOIS01000002">
    <property type="protein sequence ID" value="SEV95560.1"/>
    <property type="molecule type" value="Genomic_DNA"/>
</dbReference>
<accession>A0A1I0N3A6</accession>
<protein>
    <recommendedName>
        <fullName evidence="3">RecA-superfamily ATPase, KaiC/GvpD/RAD55 family</fullName>
    </recommendedName>
</protein>
<dbReference type="eggNOG" id="arCOG02452">
    <property type="taxonomic scope" value="Archaea"/>
</dbReference>
<sequence>MEDEGGRSAPVRASVTRALGTLKREGCNVLLVGSEATSAHETVCRQFLGASAAEAPFRLFVRAVGQRETDQASCGPVDESETDRVQTIECASATLDPTTASAIGALGIEIVEAIDAFADSAAGGNSDGGLEPASLRVCVDSLGPLLEAYDAEAVFRLLHVTTTRVDQADGIGHYHLPIAPDHDAVSLLEPLFDAVVTVRTRDGADEQRWSLQEADAPTDWLAVSAGQRS</sequence>
<evidence type="ECO:0000313" key="2">
    <source>
        <dbReference type="Proteomes" id="UP000183275"/>
    </source>
</evidence>
<dbReference type="OrthoDB" id="252760at2157"/>
<dbReference type="InterPro" id="IPR055927">
    <property type="entry name" value="DUF7504"/>
</dbReference>
<evidence type="ECO:0008006" key="3">
    <source>
        <dbReference type="Google" id="ProtNLM"/>
    </source>
</evidence>
<keyword evidence="2" id="KW-1185">Reference proteome</keyword>
<dbReference type="Proteomes" id="UP000183275">
    <property type="component" value="Unassembled WGS sequence"/>
</dbReference>
<name>A0A1I0N3A6_9EURY</name>
<dbReference type="RefSeq" id="WP_049992307.1">
    <property type="nucleotide sequence ID" value="NZ_FOIS01000002.1"/>
</dbReference>
<gene>
    <name evidence="1" type="ORF">SAMN05216285_1297</name>
</gene>
<proteinExistence type="predicted"/>
<dbReference type="STRING" id="1202768.SAMN05216285_1297"/>
<evidence type="ECO:0000313" key="1">
    <source>
        <dbReference type="EMBL" id="SEV95560.1"/>
    </source>
</evidence>
<organism evidence="1 2">
    <name type="scientific">Natrinema salifodinae</name>
    <dbReference type="NCBI Taxonomy" id="1202768"/>
    <lineage>
        <taxon>Archaea</taxon>
        <taxon>Methanobacteriati</taxon>
        <taxon>Methanobacteriota</taxon>
        <taxon>Stenosarchaea group</taxon>
        <taxon>Halobacteria</taxon>
        <taxon>Halobacteriales</taxon>
        <taxon>Natrialbaceae</taxon>
        <taxon>Natrinema</taxon>
    </lineage>
</organism>
<reference evidence="2" key="1">
    <citation type="submission" date="2016-10" db="EMBL/GenBank/DDBJ databases">
        <authorList>
            <person name="Varghese N."/>
        </authorList>
    </citation>
    <scope>NUCLEOTIDE SEQUENCE [LARGE SCALE GENOMIC DNA]</scope>
    <source>
        <strain evidence="2">CGMCC 1.12284</strain>
    </source>
</reference>